<dbReference type="GO" id="GO:0009379">
    <property type="term" value="C:Holliday junction helicase complex"/>
    <property type="evidence" value="ECO:0007669"/>
    <property type="project" value="InterPro"/>
</dbReference>
<protein>
    <recommendedName>
        <fullName evidence="6">Holliday junction branch migration complex subunit RuvA</fullName>
    </recommendedName>
</protein>
<feature type="domain" description="Helix-hairpin-helix DNA-binding motif class 1" evidence="7">
    <location>
        <begin position="73"/>
        <end position="92"/>
    </location>
</feature>
<dbReference type="GO" id="GO:0000400">
    <property type="term" value="F:four-way junction DNA binding"/>
    <property type="evidence" value="ECO:0007669"/>
    <property type="project" value="UniProtKB-UniRule"/>
</dbReference>
<dbReference type="InterPro" id="IPR003583">
    <property type="entry name" value="Hlx-hairpin-Hlx_DNA-bd_motif"/>
</dbReference>
<dbReference type="SMART" id="SM00278">
    <property type="entry name" value="HhH1"/>
    <property type="match status" value="2"/>
</dbReference>
<dbReference type="SUPFAM" id="SSF47781">
    <property type="entry name" value="RuvA domain 2-like"/>
    <property type="match status" value="1"/>
</dbReference>
<dbReference type="NCBIfam" id="TIGR00084">
    <property type="entry name" value="ruvA"/>
    <property type="match status" value="1"/>
</dbReference>
<dbReference type="GO" id="GO:0006281">
    <property type="term" value="P:DNA repair"/>
    <property type="evidence" value="ECO:0007669"/>
    <property type="project" value="UniProtKB-UniRule"/>
</dbReference>
<keyword evidence="8" id="KW-0547">Nucleotide-binding</keyword>
<keyword evidence="8" id="KW-0378">Hydrolase</keyword>
<feature type="region of interest" description="Domain III" evidence="6">
    <location>
        <begin position="151"/>
        <end position="203"/>
    </location>
</feature>
<dbReference type="CDD" id="cd14332">
    <property type="entry name" value="UBA_RuvA_C"/>
    <property type="match status" value="1"/>
</dbReference>
<keyword evidence="4 6" id="KW-0233">DNA recombination</keyword>
<dbReference type="GO" id="GO:0006310">
    <property type="term" value="P:DNA recombination"/>
    <property type="evidence" value="ECO:0007669"/>
    <property type="project" value="UniProtKB-UniRule"/>
</dbReference>
<comment type="domain">
    <text evidence="6">Has three domains with a flexible linker between the domains II and III and assumes an 'L' shape. Domain III is highly mobile and contacts RuvB.</text>
</comment>
<evidence type="ECO:0000256" key="2">
    <source>
        <dbReference type="ARBA" id="ARBA00022763"/>
    </source>
</evidence>
<dbReference type="Proteomes" id="UP000199556">
    <property type="component" value="Unassembled WGS sequence"/>
</dbReference>
<gene>
    <name evidence="6" type="primary">ruvA</name>
    <name evidence="8" type="ORF">SAMN05421721_107113</name>
</gene>
<dbReference type="EMBL" id="FOUO01000007">
    <property type="protein sequence ID" value="SFM50168.1"/>
    <property type="molecule type" value="Genomic_DNA"/>
</dbReference>
<evidence type="ECO:0000256" key="5">
    <source>
        <dbReference type="ARBA" id="ARBA00023204"/>
    </source>
</evidence>
<dbReference type="InterPro" id="IPR000085">
    <property type="entry name" value="RuvA"/>
</dbReference>
<keyword evidence="8" id="KW-0347">Helicase</keyword>
<dbReference type="Gene3D" id="1.10.150.20">
    <property type="entry name" value="5' to 3' exonuclease, C-terminal subdomain"/>
    <property type="match status" value="1"/>
</dbReference>
<evidence type="ECO:0000256" key="4">
    <source>
        <dbReference type="ARBA" id="ARBA00023172"/>
    </source>
</evidence>
<feature type="region of interest" description="Domain I" evidence="6">
    <location>
        <begin position="1"/>
        <end position="64"/>
    </location>
</feature>
<dbReference type="InterPro" id="IPR013849">
    <property type="entry name" value="DNA_helicase_Holl-junc_RuvA_I"/>
</dbReference>
<dbReference type="SUPFAM" id="SSF50249">
    <property type="entry name" value="Nucleic acid-binding proteins"/>
    <property type="match status" value="1"/>
</dbReference>
<dbReference type="OrthoDB" id="5293449at2"/>
<dbReference type="Pfam" id="PF14520">
    <property type="entry name" value="HHH_5"/>
    <property type="match status" value="1"/>
</dbReference>
<dbReference type="GO" id="GO:0048476">
    <property type="term" value="C:Holliday junction resolvase complex"/>
    <property type="evidence" value="ECO:0007669"/>
    <property type="project" value="UniProtKB-UniRule"/>
</dbReference>
<keyword evidence="2 6" id="KW-0227">DNA damage</keyword>
<reference evidence="8 9" key="1">
    <citation type="submission" date="2016-10" db="EMBL/GenBank/DDBJ databases">
        <authorList>
            <person name="de Groot N.N."/>
        </authorList>
    </citation>
    <scope>NUCLEOTIDE SEQUENCE [LARGE SCALE GENOMIC DNA]</scope>
    <source>
        <strain evidence="8 9">DSM 4180</strain>
    </source>
</reference>
<comment type="similarity">
    <text evidence="6">Belongs to the RuvA family.</text>
</comment>
<keyword evidence="1 6" id="KW-0963">Cytoplasm</keyword>
<evidence type="ECO:0000313" key="8">
    <source>
        <dbReference type="EMBL" id="SFM50168.1"/>
    </source>
</evidence>
<dbReference type="InterPro" id="IPR012340">
    <property type="entry name" value="NA-bd_OB-fold"/>
</dbReference>
<dbReference type="Gene3D" id="1.10.8.10">
    <property type="entry name" value="DNA helicase RuvA subunit, C-terminal domain"/>
    <property type="match status" value="1"/>
</dbReference>
<evidence type="ECO:0000259" key="7">
    <source>
        <dbReference type="SMART" id="SM00278"/>
    </source>
</evidence>
<comment type="subcellular location">
    <subcellularLocation>
        <location evidence="6">Cytoplasm</location>
    </subcellularLocation>
</comment>
<accession>A0A1I4RCZ8</accession>
<dbReference type="SUPFAM" id="SSF46929">
    <property type="entry name" value="DNA helicase RuvA subunit, C-terminal domain"/>
    <property type="match status" value="1"/>
</dbReference>
<dbReference type="Pfam" id="PF07499">
    <property type="entry name" value="RuvA_C"/>
    <property type="match status" value="1"/>
</dbReference>
<dbReference type="STRING" id="195064.SAMN05421721_107113"/>
<dbReference type="AlphaFoldDB" id="A0A1I4RCZ8"/>
<name>A0A1I4RCZ8_ECTMO</name>
<keyword evidence="3 6" id="KW-0238">DNA-binding</keyword>
<dbReference type="GO" id="GO:0005737">
    <property type="term" value="C:cytoplasm"/>
    <property type="evidence" value="ECO:0007669"/>
    <property type="project" value="UniProtKB-SubCell"/>
</dbReference>
<keyword evidence="9" id="KW-1185">Reference proteome</keyword>
<dbReference type="InterPro" id="IPR011114">
    <property type="entry name" value="RuvA_C"/>
</dbReference>
<dbReference type="GO" id="GO:0009378">
    <property type="term" value="F:four-way junction helicase activity"/>
    <property type="evidence" value="ECO:0007669"/>
    <property type="project" value="InterPro"/>
</dbReference>
<organism evidence="8 9">
    <name type="scientific">Ectothiorhodospira mobilis</name>
    <dbReference type="NCBI Taxonomy" id="195064"/>
    <lineage>
        <taxon>Bacteria</taxon>
        <taxon>Pseudomonadati</taxon>
        <taxon>Pseudomonadota</taxon>
        <taxon>Gammaproteobacteria</taxon>
        <taxon>Chromatiales</taxon>
        <taxon>Ectothiorhodospiraceae</taxon>
        <taxon>Ectothiorhodospira</taxon>
    </lineage>
</organism>
<dbReference type="InterPro" id="IPR036267">
    <property type="entry name" value="RuvA_C_sf"/>
</dbReference>
<dbReference type="GO" id="GO:0005524">
    <property type="term" value="F:ATP binding"/>
    <property type="evidence" value="ECO:0007669"/>
    <property type="project" value="InterPro"/>
</dbReference>
<comment type="subunit">
    <text evidence="6">Homotetramer. Forms an RuvA(8)-RuvB(12)-Holliday junction (HJ) complex. HJ DNA is sandwiched between 2 RuvA tetramers; dsDNA enters through RuvA and exits via RuvB. An RuvB hexamer assembles on each DNA strand where it exits the tetramer. Each RuvB hexamer is contacted by two RuvA subunits (via domain III) on 2 adjacent RuvB subunits; this complex drives branch migration. In the full resolvosome a probable DNA-RuvA(4)-RuvB(12)-RuvC(2) complex forms which resolves the HJ.</text>
</comment>
<keyword evidence="8" id="KW-0067">ATP-binding</keyword>
<dbReference type="HAMAP" id="MF_00031">
    <property type="entry name" value="DNA_HJ_migration_RuvA"/>
    <property type="match status" value="1"/>
</dbReference>
<sequence>MIGRLRGIVAVKQPPQLLLEVNGVGYELEAPLSTFCELPEVGGEAVLHTHLHVREDAHILYAFASPRERALFRSLIRVSGVGAKMALAILSGMSAEAFHRCVVDNDTATLTRLPGIGRKTAERLVIEMRDRVGLAEDGQTAALPAGAPPPASPDPAQEAVAALVALGYKPQEASRLVSKVEGEAEGSEEMIRLALRLTLRASG</sequence>
<evidence type="ECO:0000256" key="6">
    <source>
        <dbReference type="HAMAP-Rule" id="MF_00031"/>
    </source>
</evidence>
<dbReference type="RefSeq" id="WP_090485050.1">
    <property type="nucleotide sequence ID" value="NZ_FOUO01000007.1"/>
</dbReference>
<evidence type="ECO:0000313" key="9">
    <source>
        <dbReference type="Proteomes" id="UP000199556"/>
    </source>
</evidence>
<comment type="function">
    <text evidence="6">The RuvA-RuvB-RuvC complex processes Holliday junction (HJ) DNA during genetic recombination and DNA repair, while the RuvA-RuvB complex plays an important role in the rescue of blocked DNA replication forks via replication fork reversal (RFR). RuvA specifically binds to HJ cruciform DNA, conferring on it an open structure. The RuvB hexamer acts as an ATP-dependent pump, pulling dsDNA into and through the RuvAB complex. HJ branch migration allows RuvC to scan DNA until it finds its consensus sequence, where it cleaves and resolves the cruciform DNA.</text>
</comment>
<dbReference type="Gene3D" id="2.40.50.140">
    <property type="entry name" value="Nucleic acid-binding proteins"/>
    <property type="match status" value="1"/>
</dbReference>
<evidence type="ECO:0000256" key="1">
    <source>
        <dbReference type="ARBA" id="ARBA00022490"/>
    </source>
</evidence>
<dbReference type="InterPro" id="IPR010994">
    <property type="entry name" value="RuvA_2-like"/>
</dbReference>
<dbReference type="Pfam" id="PF01330">
    <property type="entry name" value="RuvA_N"/>
    <property type="match status" value="1"/>
</dbReference>
<keyword evidence="5 6" id="KW-0234">DNA repair</keyword>
<proteinExistence type="inferred from homology"/>
<comment type="caution">
    <text evidence="6">Lacks conserved residue(s) required for the propagation of feature annotation.</text>
</comment>
<evidence type="ECO:0000256" key="3">
    <source>
        <dbReference type="ARBA" id="ARBA00023125"/>
    </source>
</evidence>
<feature type="domain" description="Helix-hairpin-helix DNA-binding motif class 1" evidence="7">
    <location>
        <begin position="108"/>
        <end position="127"/>
    </location>
</feature>